<dbReference type="EMBL" id="JBIAHM010000016">
    <property type="protein sequence ID" value="MFE9604548.1"/>
    <property type="molecule type" value="Genomic_DNA"/>
</dbReference>
<evidence type="ECO:0000313" key="1">
    <source>
        <dbReference type="EMBL" id="MFE9604548.1"/>
    </source>
</evidence>
<proteinExistence type="predicted"/>
<keyword evidence="2" id="KW-1185">Reference proteome</keyword>
<sequence>MDLSTATGLESLAHAVAEQLGAERTETGAAPDRVRIVYADGRALELVPNRPRTRITITAVLPDEAADHGLSVEPITVTAQPRPRPDETQDKATARHTASHIWRRLVPQQIAALSRLSAAVQRARTALASALPDRPGEQWAIANLPVHHPRGANRHCPIAWWHTSLGESRAVAPFLADILRRAGLVTTEPYGSGHVFFTEAPTEWPDARFHVVPASGSAGWDLVDQLTGASLHTYTDAERAQGIAGSENRVDEAARRAGVPSLDLPGLWQDLIDRDQFRSLAVELATSGHMPYGLTDVDYTRTPGFLILEPGGKPGVARVARLLEPWGAVRPGVRREATAQEGQLFDKDLEDYARVLEAPGRTVDIMEDGVRVTFDPVPTGP</sequence>
<reference evidence="1 2" key="1">
    <citation type="submission" date="2024-10" db="EMBL/GenBank/DDBJ databases">
        <title>The Natural Products Discovery Center: Release of the First 8490 Sequenced Strains for Exploring Actinobacteria Biosynthetic Diversity.</title>
        <authorList>
            <person name="Kalkreuter E."/>
            <person name="Kautsar S.A."/>
            <person name="Yang D."/>
            <person name="Bader C.D."/>
            <person name="Teijaro C.N."/>
            <person name="Fluegel L."/>
            <person name="Davis C.M."/>
            <person name="Simpson J.R."/>
            <person name="Lauterbach L."/>
            <person name="Steele A.D."/>
            <person name="Gui C."/>
            <person name="Meng S."/>
            <person name="Li G."/>
            <person name="Viehrig K."/>
            <person name="Ye F."/>
            <person name="Su P."/>
            <person name="Kiefer A.F."/>
            <person name="Nichols A."/>
            <person name="Cepeda A.J."/>
            <person name="Yan W."/>
            <person name="Fan B."/>
            <person name="Jiang Y."/>
            <person name="Adhikari A."/>
            <person name="Zheng C.-J."/>
            <person name="Schuster L."/>
            <person name="Cowan T.M."/>
            <person name="Smanski M.J."/>
            <person name="Chevrette M.G."/>
            <person name="De Carvalho L.P.S."/>
            <person name="Shen B."/>
        </authorList>
    </citation>
    <scope>NUCLEOTIDE SEQUENCE [LARGE SCALE GENOMIC DNA]</scope>
    <source>
        <strain evidence="1 2">NPDC006488</strain>
    </source>
</reference>
<comment type="caution">
    <text evidence="1">The sequence shown here is derived from an EMBL/GenBank/DDBJ whole genome shotgun (WGS) entry which is preliminary data.</text>
</comment>
<gene>
    <name evidence="1" type="ORF">ACFYNQ_39150</name>
</gene>
<accession>A0ABW6MEH4</accession>
<protein>
    <submittedName>
        <fullName evidence="1">Uncharacterized protein</fullName>
    </submittedName>
</protein>
<dbReference type="RefSeq" id="WP_388113480.1">
    <property type="nucleotide sequence ID" value="NZ_JBIAHM010000016.1"/>
</dbReference>
<evidence type="ECO:0000313" key="2">
    <source>
        <dbReference type="Proteomes" id="UP001601303"/>
    </source>
</evidence>
<name>A0ABW6MEH4_9ACTN</name>
<dbReference type="Proteomes" id="UP001601303">
    <property type="component" value="Unassembled WGS sequence"/>
</dbReference>
<organism evidence="1 2">
    <name type="scientific">Streptomyces hokutonensis</name>
    <dbReference type="NCBI Taxonomy" id="1306990"/>
    <lineage>
        <taxon>Bacteria</taxon>
        <taxon>Bacillati</taxon>
        <taxon>Actinomycetota</taxon>
        <taxon>Actinomycetes</taxon>
        <taxon>Kitasatosporales</taxon>
        <taxon>Streptomycetaceae</taxon>
        <taxon>Streptomyces</taxon>
    </lineage>
</organism>